<protein>
    <recommendedName>
        <fullName evidence="2">HTH APSES-type domain-containing protein</fullName>
    </recommendedName>
</protein>
<accession>A0A1Q3ACU2</accession>
<dbReference type="InterPro" id="IPR003163">
    <property type="entry name" value="Tscrpt_reg_HTH_APSES-type"/>
</dbReference>
<dbReference type="GO" id="GO:0033309">
    <property type="term" value="C:SBF transcription complex"/>
    <property type="evidence" value="ECO:0007669"/>
    <property type="project" value="TreeGrafter"/>
</dbReference>
<feature type="region of interest" description="Disordered" evidence="1">
    <location>
        <begin position="450"/>
        <end position="533"/>
    </location>
</feature>
<dbReference type="PROSITE" id="PS51299">
    <property type="entry name" value="HTH_APSES"/>
    <property type="match status" value="1"/>
</dbReference>
<dbReference type="PANTHER" id="PTHR43828">
    <property type="entry name" value="ASPARAGINASE"/>
    <property type="match status" value="1"/>
</dbReference>
<dbReference type="Gene3D" id="3.10.260.10">
    <property type="entry name" value="Transcription regulator HTH, APSES-type DNA-binding domain"/>
    <property type="match status" value="1"/>
</dbReference>
<name>A0A1Q3ACU2_ZYGRO</name>
<feature type="compositionally biased region" description="Basic and acidic residues" evidence="1">
    <location>
        <begin position="505"/>
        <end position="533"/>
    </location>
</feature>
<feature type="region of interest" description="Disordered" evidence="1">
    <location>
        <begin position="225"/>
        <end position="249"/>
    </location>
</feature>
<dbReference type="GO" id="GO:0003677">
    <property type="term" value="F:DNA binding"/>
    <property type="evidence" value="ECO:0007669"/>
    <property type="project" value="InterPro"/>
</dbReference>
<dbReference type="GO" id="GO:0000981">
    <property type="term" value="F:DNA-binding transcription factor activity, RNA polymerase II-specific"/>
    <property type="evidence" value="ECO:0007669"/>
    <property type="project" value="UniProtKB-ARBA"/>
</dbReference>
<dbReference type="InterPro" id="IPR051642">
    <property type="entry name" value="SWI6-like"/>
</dbReference>
<evidence type="ECO:0000313" key="3">
    <source>
        <dbReference type="EMBL" id="GAV53606.1"/>
    </source>
</evidence>
<feature type="compositionally biased region" description="Low complexity" evidence="1">
    <location>
        <begin position="465"/>
        <end position="475"/>
    </location>
</feature>
<sequence>MDPSYLLACVSFENKTLVKRREEMYPIHRFDVNSVTLSVSPLDDYQRLYFGTLLSQPQEQQPNVDIESVSYKSNVAELFRQGKGNTLDCYEYSLPDVRNGIQQSKISLDGAAGARLNISSGILCGAVQTKSQDNMEDSLTKNQQFKLRKLGHSMQSRLINPNNCVLWTHDSGYVFLTGIWRLYQDVMRGLSSLPRIGESHGNATEVCREELEFITTKAFYDGHSLERRRRRHSSGGEMDQNNNRQGGSAAYSDLHWNGISRELKRQLVETYRSHLIRTGVPFAEASNVSLTDVMQRIRGGYIKIQGTWLPLEMAKLICTWFCFPIRYLLVPIFGADFPQLCENARNHGFKKNDFEMAHVLQNIFEQPKSRSMSWTPGMPQIEPRAVSNSSERYPERLPPISTIIDSITVDNYRYDRQEPTVQTLSHLASFYNTHGHRYSYPGVRAAQRQWRRPSWEEVRRPSMESTRSSGSSGTRVSGGGWEHEFTYSPEKTSPRITDGAMSDNFGERRPSLNDWRRPEQRNSRQWRAQEGRS</sequence>
<dbReference type="GO" id="GO:0030907">
    <property type="term" value="C:MBF transcription complex"/>
    <property type="evidence" value="ECO:0007669"/>
    <property type="project" value="TreeGrafter"/>
</dbReference>
<gene>
    <name evidence="3" type="ORF">ZYGR_0AK01080</name>
</gene>
<dbReference type="OrthoDB" id="5562739at2759"/>
<proteinExistence type="predicted"/>
<dbReference type="PANTHER" id="PTHR43828:SF5">
    <property type="entry name" value="TRANSCRIPTIONAL REPRESSOR XBP1"/>
    <property type="match status" value="1"/>
</dbReference>
<evidence type="ECO:0000259" key="2">
    <source>
        <dbReference type="PROSITE" id="PS51299"/>
    </source>
</evidence>
<dbReference type="AlphaFoldDB" id="A0A1Q3ACU2"/>
<comment type="caution">
    <text evidence="3">The sequence shown here is derived from an EMBL/GenBank/DDBJ whole genome shotgun (WGS) entry which is preliminary data.</text>
</comment>
<feature type="domain" description="HTH APSES-type" evidence="2">
    <location>
        <begin position="228"/>
        <end position="344"/>
    </location>
</feature>
<evidence type="ECO:0000313" key="4">
    <source>
        <dbReference type="Proteomes" id="UP000187013"/>
    </source>
</evidence>
<dbReference type="InterPro" id="IPR036887">
    <property type="entry name" value="HTH_APSES_sf"/>
</dbReference>
<feature type="compositionally biased region" description="Basic and acidic residues" evidence="1">
    <location>
        <begin position="453"/>
        <end position="462"/>
    </location>
</feature>
<dbReference type="EMBL" id="BDGX01000037">
    <property type="protein sequence ID" value="GAV53606.1"/>
    <property type="molecule type" value="Genomic_DNA"/>
</dbReference>
<dbReference type="SUPFAM" id="SSF54616">
    <property type="entry name" value="DNA-binding domain of Mlu1-box binding protein MBP1"/>
    <property type="match status" value="1"/>
</dbReference>
<dbReference type="Proteomes" id="UP000187013">
    <property type="component" value="Unassembled WGS sequence"/>
</dbReference>
<evidence type="ECO:0000256" key="1">
    <source>
        <dbReference type="SAM" id="MobiDB-lite"/>
    </source>
</evidence>
<reference evidence="3 4" key="1">
    <citation type="submission" date="2016-08" db="EMBL/GenBank/DDBJ databases">
        <title>Draft genome sequence of allopolyploid Zygosaccharomyces rouxii.</title>
        <authorList>
            <person name="Watanabe J."/>
            <person name="Uehara K."/>
            <person name="Mogi Y."/>
            <person name="Tsukioka Y."/>
        </authorList>
    </citation>
    <scope>NUCLEOTIDE SEQUENCE [LARGE SCALE GENOMIC DNA]</scope>
    <source>
        <strain evidence="3 4">NBRC 110957</strain>
    </source>
</reference>
<organism evidence="3 4">
    <name type="scientific">Zygosaccharomyces rouxii</name>
    <dbReference type="NCBI Taxonomy" id="4956"/>
    <lineage>
        <taxon>Eukaryota</taxon>
        <taxon>Fungi</taxon>
        <taxon>Dikarya</taxon>
        <taxon>Ascomycota</taxon>
        <taxon>Saccharomycotina</taxon>
        <taxon>Saccharomycetes</taxon>
        <taxon>Saccharomycetales</taxon>
        <taxon>Saccharomycetaceae</taxon>
        <taxon>Zygosaccharomyces</taxon>
    </lineage>
</organism>